<reference evidence="1 2" key="1">
    <citation type="journal article" date="2007" name="Archaea">
        <title>The genome of Hyperthermus butylicus: a sulfur-reducing, peptide fermenting, neutrophilic Crenarchaeote growing up to 108 degrees C.</title>
        <authorList>
            <person name="Brugger K."/>
            <person name="Chen L."/>
            <person name="Stark M."/>
            <person name="Zibat A."/>
            <person name="Redder P."/>
            <person name="Ruepp A."/>
            <person name="Awayez M."/>
            <person name="She Q."/>
            <person name="Garrett R.A."/>
            <person name="Klenk H.P."/>
        </authorList>
    </citation>
    <scope>NUCLEOTIDE SEQUENCE [LARGE SCALE GENOMIC DNA]</scope>
    <source>
        <strain evidence="2">DSM 5456 / JCM 9403 / PLM1-5</strain>
    </source>
</reference>
<proteinExistence type="predicted"/>
<keyword evidence="2" id="KW-1185">Reference proteome</keyword>
<dbReference type="STRING" id="415426.Hbut_0251"/>
<evidence type="ECO:0000313" key="2">
    <source>
        <dbReference type="Proteomes" id="UP000002593"/>
    </source>
</evidence>
<dbReference type="OrthoDB" id="15503at2157"/>
<dbReference type="Proteomes" id="UP000002593">
    <property type="component" value="Chromosome"/>
</dbReference>
<evidence type="ECO:0000313" key="1">
    <source>
        <dbReference type="EMBL" id="ABM80123.1"/>
    </source>
</evidence>
<dbReference type="GeneID" id="4781574"/>
<dbReference type="RefSeq" id="WP_011821440.1">
    <property type="nucleotide sequence ID" value="NC_008818.1"/>
</dbReference>
<sequence>MVEETVLELTGMGGFIPYSTIENLVRKTGKIIVSLDADAVPLVEKWARRRGYAVEHLGEGKLRILSPAEAAAAKPQAVPARVEAPVLEPSAWDGELARRLADISYVLSIVLRAPIIYRGPVNLPDFRAALTSKGPILLRVQLNATDYFLLIRDGRVVAAAQLGAELNPEQAKNILDHVFEKGDMIVTVYNLSSANL</sequence>
<dbReference type="EMBL" id="CP000493">
    <property type="protein sequence ID" value="ABM80123.1"/>
    <property type="molecule type" value="Genomic_DNA"/>
</dbReference>
<protein>
    <submittedName>
        <fullName evidence="1">Uncharacterized protein</fullName>
    </submittedName>
</protein>
<organism evidence="1 2">
    <name type="scientific">Hyperthermus butylicus (strain DSM 5456 / JCM 9403 / PLM1-5)</name>
    <dbReference type="NCBI Taxonomy" id="415426"/>
    <lineage>
        <taxon>Archaea</taxon>
        <taxon>Thermoproteota</taxon>
        <taxon>Thermoprotei</taxon>
        <taxon>Desulfurococcales</taxon>
        <taxon>Pyrodictiaceae</taxon>
        <taxon>Hyperthermus</taxon>
    </lineage>
</organism>
<gene>
    <name evidence="1" type="ordered locus">Hbut_0251</name>
</gene>
<dbReference type="AlphaFoldDB" id="A2BJG2"/>
<accession>A2BJG2</accession>
<name>A2BJG2_HYPBU</name>
<dbReference type="HOGENOM" id="CLU_1387572_0_0_2"/>
<dbReference type="KEGG" id="hbu:Hbut_0251"/>
<dbReference type="EnsemblBacteria" id="ABM80123">
    <property type="protein sequence ID" value="ABM80123"/>
    <property type="gene ID" value="Hbut_0251"/>
</dbReference>